<proteinExistence type="predicted"/>
<comment type="caution">
    <text evidence="1">The sequence shown here is derived from an EMBL/GenBank/DDBJ whole genome shotgun (WGS) entry which is preliminary data.</text>
</comment>
<dbReference type="EMBL" id="LRGB01000055">
    <property type="protein sequence ID" value="KZS21177.1"/>
    <property type="molecule type" value="Genomic_DNA"/>
</dbReference>
<protein>
    <submittedName>
        <fullName evidence="1">Uncharacterized protein</fullName>
    </submittedName>
</protein>
<organism evidence="1 2">
    <name type="scientific">Daphnia magna</name>
    <dbReference type="NCBI Taxonomy" id="35525"/>
    <lineage>
        <taxon>Eukaryota</taxon>
        <taxon>Metazoa</taxon>
        <taxon>Ecdysozoa</taxon>
        <taxon>Arthropoda</taxon>
        <taxon>Crustacea</taxon>
        <taxon>Branchiopoda</taxon>
        <taxon>Diplostraca</taxon>
        <taxon>Cladocera</taxon>
        <taxon>Anomopoda</taxon>
        <taxon>Daphniidae</taxon>
        <taxon>Daphnia</taxon>
    </lineage>
</organism>
<gene>
    <name evidence="1" type="ORF">APZ42_011954</name>
</gene>
<name>A0A162SCD5_9CRUS</name>
<reference evidence="1 2" key="1">
    <citation type="submission" date="2016-03" db="EMBL/GenBank/DDBJ databases">
        <title>EvidentialGene: Evidence-directed Construction of Genes on Genomes.</title>
        <authorList>
            <person name="Gilbert D.G."/>
            <person name="Choi J.-H."/>
            <person name="Mockaitis K."/>
            <person name="Colbourne J."/>
            <person name="Pfrender M."/>
        </authorList>
    </citation>
    <scope>NUCLEOTIDE SEQUENCE [LARGE SCALE GENOMIC DNA]</scope>
    <source>
        <strain evidence="1 2">Xinb3</strain>
        <tissue evidence="1">Complete organism</tissue>
    </source>
</reference>
<dbReference type="Proteomes" id="UP000076858">
    <property type="component" value="Unassembled WGS sequence"/>
</dbReference>
<keyword evidence="2" id="KW-1185">Reference proteome</keyword>
<accession>A0A162SCD5</accession>
<evidence type="ECO:0000313" key="1">
    <source>
        <dbReference type="EMBL" id="KZS21177.1"/>
    </source>
</evidence>
<dbReference type="AlphaFoldDB" id="A0A162SCD5"/>
<sequence>MEDDLPYGRQMRVYHHIRISRRKRKITTKMEGRFPSKYCTFRWNIT</sequence>
<evidence type="ECO:0000313" key="2">
    <source>
        <dbReference type="Proteomes" id="UP000076858"/>
    </source>
</evidence>